<dbReference type="EMBL" id="JAVHJV010000004">
    <property type="protein sequence ID" value="KAK5943742.1"/>
    <property type="molecule type" value="Genomic_DNA"/>
</dbReference>
<evidence type="ECO:0000256" key="12">
    <source>
        <dbReference type="SAM" id="SignalP"/>
    </source>
</evidence>
<dbReference type="Proteomes" id="UP001334248">
    <property type="component" value="Unassembled WGS sequence"/>
</dbReference>
<feature type="signal peptide" evidence="12">
    <location>
        <begin position="1"/>
        <end position="36"/>
    </location>
</feature>
<feature type="compositionally biased region" description="Polar residues" evidence="11">
    <location>
        <begin position="620"/>
        <end position="635"/>
    </location>
</feature>
<feature type="region of interest" description="Disordered" evidence="11">
    <location>
        <begin position="270"/>
        <end position="290"/>
    </location>
</feature>
<evidence type="ECO:0000256" key="2">
    <source>
        <dbReference type="ARBA" id="ARBA00012513"/>
    </source>
</evidence>
<dbReference type="SUPFAM" id="SSF56112">
    <property type="entry name" value="Protein kinase-like (PK-like)"/>
    <property type="match status" value="1"/>
</dbReference>
<dbReference type="PROSITE" id="PS50011">
    <property type="entry name" value="PROTEIN_KINASE_DOM"/>
    <property type="match status" value="1"/>
</dbReference>
<evidence type="ECO:0000256" key="7">
    <source>
        <dbReference type="ARBA" id="ARBA00022741"/>
    </source>
</evidence>
<evidence type="ECO:0000259" key="13">
    <source>
        <dbReference type="PROSITE" id="PS50011"/>
    </source>
</evidence>
<feature type="region of interest" description="Disordered" evidence="11">
    <location>
        <begin position="52"/>
        <end position="72"/>
    </location>
</feature>
<dbReference type="InterPro" id="IPR038357">
    <property type="entry name" value="KEN_sf"/>
</dbReference>
<dbReference type="Pfam" id="PF00069">
    <property type="entry name" value="Pkinase"/>
    <property type="match status" value="1"/>
</dbReference>
<feature type="region of interest" description="Disordered" evidence="11">
    <location>
        <begin position="909"/>
        <end position="949"/>
    </location>
</feature>
<keyword evidence="10" id="KW-1133">Transmembrane helix</keyword>
<feature type="compositionally biased region" description="Basic residues" evidence="11">
    <location>
        <begin position="658"/>
        <end position="675"/>
    </location>
</feature>
<dbReference type="RefSeq" id="XP_064731832.1">
    <property type="nucleotide sequence ID" value="XM_064873174.1"/>
</dbReference>
<proteinExistence type="predicted"/>
<dbReference type="Gene3D" id="2.130.10.10">
    <property type="entry name" value="YVTN repeat-like/Quinoprotein amine dehydrogenase"/>
    <property type="match status" value="1"/>
</dbReference>
<evidence type="ECO:0000256" key="4">
    <source>
        <dbReference type="ARBA" id="ARBA00022679"/>
    </source>
</evidence>
<evidence type="ECO:0000313" key="15">
    <source>
        <dbReference type="EMBL" id="KAK5943742.1"/>
    </source>
</evidence>
<dbReference type="InterPro" id="IPR000719">
    <property type="entry name" value="Prot_kinase_dom"/>
</dbReference>
<dbReference type="InterPro" id="IPR008271">
    <property type="entry name" value="Ser/Thr_kinase_AS"/>
</dbReference>
<dbReference type="InterPro" id="IPR010513">
    <property type="entry name" value="KEN_dom"/>
</dbReference>
<feature type="compositionally biased region" description="Low complexity" evidence="11">
    <location>
        <begin position="909"/>
        <end position="942"/>
    </location>
</feature>
<dbReference type="GeneID" id="89998200"/>
<dbReference type="PANTHER" id="PTHR13954">
    <property type="entry name" value="IRE1-RELATED"/>
    <property type="match status" value="1"/>
</dbReference>
<comment type="subcellular location">
    <subcellularLocation>
        <location evidence="1">Membrane</location>
        <topology evidence="1">Single-pass type I membrane protein</topology>
    </subcellularLocation>
</comment>
<feature type="domain" description="KEN" evidence="14">
    <location>
        <begin position="1040"/>
        <end position="1204"/>
    </location>
</feature>
<dbReference type="Gene3D" id="1.10.510.10">
    <property type="entry name" value="Transferase(Phosphotransferase) domain 1"/>
    <property type="match status" value="1"/>
</dbReference>
<keyword evidence="5" id="KW-0812">Transmembrane</keyword>
<name>A0ABR0RSZ9_9EURO</name>
<evidence type="ECO:0000256" key="6">
    <source>
        <dbReference type="ARBA" id="ARBA00022729"/>
    </source>
</evidence>
<evidence type="ECO:0000256" key="5">
    <source>
        <dbReference type="ARBA" id="ARBA00022692"/>
    </source>
</evidence>
<dbReference type="InterPro" id="IPR045133">
    <property type="entry name" value="IRE1/2-like"/>
</dbReference>
<feature type="region of interest" description="Disordered" evidence="11">
    <location>
        <begin position="617"/>
        <end position="694"/>
    </location>
</feature>
<keyword evidence="6 12" id="KW-0732">Signal</keyword>
<evidence type="ECO:0000259" key="14">
    <source>
        <dbReference type="PROSITE" id="PS51392"/>
    </source>
</evidence>
<dbReference type="SMART" id="SM00220">
    <property type="entry name" value="S_TKc"/>
    <property type="match status" value="1"/>
</dbReference>
<keyword evidence="8 15" id="KW-0418">Kinase</keyword>
<gene>
    <name evidence="15" type="primary">IRE1</name>
    <name evidence="15" type="ORF">PMZ80_004751</name>
</gene>
<protein>
    <recommendedName>
        <fullName evidence="2">non-specific serine/threonine protein kinase</fullName>
        <ecNumber evidence="2">2.7.11.1</ecNumber>
    </recommendedName>
</protein>
<evidence type="ECO:0000256" key="10">
    <source>
        <dbReference type="ARBA" id="ARBA00022989"/>
    </source>
</evidence>
<dbReference type="SUPFAM" id="SSF50998">
    <property type="entry name" value="Quinoprotein alcohol dehydrogenase-like"/>
    <property type="match status" value="1"/>
</dbReference>
<organism evidence="15 16">
    <name type="scientific">Knufia obscura</name>
    <dbReference type="NCBI Taxonomy" id="1635080"/>
    <lineage>
        <taxon>Eukaryota</taxon>
        <taxon>Fungi</taxon>
        <taxon>Dikarya</taxon>
        <taxon>Ascomycota</taxon>
        <taxon>Pezizomycotina</taxon>
        <taxon>Eurotiomycetes</taxon>
        <taxon>Chaetothyriomycetidae</taxon>
        <taxon>Chaetothyriales</taxon>
        <taxon>Trichomeriaceae</taxon>
        <taxon>Knufia</taxon>
    </lineage>
</organism>
<dbReference type="GO" id="GO:0004674">
    <property type="term" value="F:protein serine/threonine kinase activity"/>
    <property type="evidence" value="ECO:0007669"/>
    <property type="project" value="UniProtKB-EC"/>
</dbReference>
<dbReference type="InterPro" id="IPR011047">
    <property type="entry name" value="Quinoprotein_ADH-like_sf"/>
</dbReference>
<reference evidence="15 16" key="1">
    <citation type="journal article" date="2023" name="Res Sq">
        <title>Genomic and morphological characterization of Knufia obscura isolated from the Mars 2020 spacecraft assembly facility.</title>
        <authorList>
            <person name="Chander A.M."/>
            <person name="Teixeira M.M."/>
            <person name="Singh N.K."/>
            <person name="Williams M.P."/>
            <person name="Parker C.W."/>
            <person name="Leo P."/>
            <person name="Stajich J.E."/>
            <person name="Torok T."/>
            <person name="Tighe S."/>
            <person name="Mason C.E."/>
            <person name="Venkateswaran K."/>
        </authorList>
    </citation>
    <scope>NUCLEOTIDE SEQUENCE [LARGE SCALE GENOMIC DNA]</scope>
    <source>
        <strain evidence="15 16">CCFEE 5817</strain>
    </source>
</reference>
<dbReference type="EC" id="2.7.11.1" evidence="2"/>
<evidence type="ECO:0000256" key="3">
    <source>
        <dbReference type="ARBA" id="ARBA00022527"/>
    </source>
</evidence>
<keyword evidence="3" id="KW-0723">Serine/threonine-protein kinase</keyword>
<dbReference type="Gene3D" id="3.30.200.20">
    <property type="entry name" value="Phosphorylase Kinase, domain 1"/>
    <property type="match status" value="1"/>
</dbReference>
<evidence type="ECO:0000256" key="8">
    <source>
        <dbReference type="ARBA" id="ARBA00022777"/>
    </source>
</evidence>
<dbReference type="PROSITE" id="PS51392">
    <property type="entry name" value="KEN"/>
    <property type="match status" value="1"/>
</dbReference>
<accession>A0ABR0RSZ9</accession>
<evidence type="ECO:0000256" key="11">
    <source>
        <dbReference type="SAM" id="MobiDB-lite"/>
    </source>
</evidence>
<dbReference type="PROSITE" id="PS00108">
    <property type="entry name" value="PROTEIN_KINASE_ST"/>
    <property type="match status" value="1"/>
</dbReference>
<comment type="caution">
    <text evidence="15">The sequence shown here is derived from an EMBL/GenBank/DDBJ whole genome shotgun (WGS) entry which is preliminary data.</text>
</comment>
<feature type="domain" description="Protein kinase" evidence="13">
    <location>
        <begin position="708"/>
        <end position="1037"/>
    </location>
</feature>
<dbReference type="InterPro" id="IPR011009">
    <property type="entry name" value="Kinase-like_dom_sf"/>
</dbReference>
<keyword evidence="4 15" id="KW-0808">Transferase</keyword>
<keyword evidence="7" id="KW-0547">Nucleotide-binding</keyword>
<dbReference type="Pfam" id="PF06479">
    <property type="entry name" value="Ribonuc_2-5A"/>
    <property type="match status" value="1"/>
</dbReference>
<keyword evidence="16" id="KW-1185">Reference proteome</keyword>
<dbReference type="Gene3D" id="1.20.1440.180">
    <property type="entry name" value="KEN domain"/>
    <property type="match status" value="1"/>
</dbReference>
<evidence type="ECO:0000256" key="9">
    <source>
        <dbReference type="ARBA" id="ARBA00022840"/>
    </source>
</evidence>
<dbReference type="InterPro" id="IPR015943">
    <property type="entry name" value="WD40/YVTN_repeat-like_dom_sf"/>
</dbReference>
<keyword evidence="10" id="KW-0472">Membrane</keyword>
<feature type="compositionally biased region" description="Acidic residues" evidence="11">
    <location>
        <begin position="641"/>
        <end position="654"/>
    </location>
</feature>
<evidence type="ECO:0000313" key="16">
    <source>
        <dbReference type="Proteomes" id="UP001334248"/>
    </source>
</evidence>
<dbReference type="PANTHER" id="PTHR13954:SF6">
    <property type="entry name" value="NON-SPECIFIC SERINE_THREONINE PROTEIN KINASE"/>
    <property type="match status" value="1"/>
</dbReference>
<feature type="chain" id="PRO_5047127887" description="non-specific serine/threonine protein kinase" evidence="12">
    <location>
        <begin position="37"/>
        <end position="1207"/>
    </location>
</feature>
<sequence length="1207" mass="134060">MVTPSRRPRGGGMASPNKWLSWTLLALYAGVLPVAASSSTSGSASNVHIIASGSDPPLPAPSRIEKQTTAGRSPAEIPLLNHEIPTAKFRNTNEEVDERYHALAPASYKPAVRAPVTQQSTESQALSLPDGARSLLDWEADDIVLLSTIDGALHARDRRTGRKRWTLRMPEPMIQAEHYRQNRSDSDELQVQDDYIFIVEPSSDGQLYAQFSDPRIGLYRLPATVRKMATEVPFSMHLNGQYLATTSQQESKAYTIDATTGDILHEFPRSKSSIKSDPQPRCRPRSGLNFEDPACRPGRTLRLGRNTYIFTISNEETGQDLCTIRFSEWVTNKMDHDLQNQHTTSFDGYDLRVFHNGWAVALDTTAEPDKQHIHHFPLDSPVARIFDIARNSDDDESDPVILSRSADFIPSEDVQLLRQDPNINQRVFINRTQQGQWFAMSEQSYPGVTSTAKLANVQQQYFTEPLDLHGDMKDIVGVHLLSDKQPMAQQRLTIGPSAASNSNSGLISEPPKALNITGENDQEGAAARWSRFSDTFLGAVLMLVACVLMLSGKDFYKLKQLRSTFSLPEPQATSLALKAPDVILTSKPPSDHGTPPDLAVATDLAADAETDAAVDKIITPSHSRVQSTVSLQNSPGREDDVGSEAEAESEDENGPQEKKRKKTKRGGRGGRRNKKKGDATTFEPKPVVSQEKHLKDGMVQVGRLAYDSKLDNCLGQGSSGTAVFPGTFDGRLVAVKRLVKTANSLAEKEIRHLVSSDEHPNVIRYHGKEESPSFFYIALDKFDTSLDQFVEFYDKFPTLVSPARGYDVKDALCQITRGVQHLHSLKLVHRDIKPQNILVRPIKSNRALPDGQLTPLLFVISDFGLCKPLEDGPDSVFAATRTAAGTTGWKAPELLVSSRDAIAAPPAITSGSAQSTVSQSHSQSHSRATASSSTTSDGPSGTVIDPPTGRRATKAIDIFSLGCVFFYVLTRGAHPFDRGGSPLARDLNIKDDKYDTSLLRDSFVGYDYDADDLIMQMIMHNPKARPDTSGILSHPYFWKVEHKLDFLCAVSDNYEERKQKIVNIHDENAPRSDFETNILTELAALQQKAPHVIGLNKQGVLQDWLNALPKSFLSEMGKQRKYTGTKMIDLLRVIRNKKNHFHDLPTEVKEMMIRRTPEWSKTPQIEGYYAFWRDRFPSILVNCHQLLQERGLVQEFGLERYYEGGLA</sequence>
<evidence type="ECO:0000256" key="1">
    <source>
        <dbReference type="ARBA" id="ARBA00004479"/>
    </source>
</evidence>
<keyword evidence="9" id="KW-0067">ATP-binding</keyword>